<dbReference type="EC" id="3.2.1.37" evidence="11"/>
<dbReference type="InterPro" id="IPR017853">
    <property type="entry name" value="GH"/>
</dbReference>
<dbReference type="Pfam" id="PF00933">
    <property type="entry name" value="Glyco_hydro_3"/>
    <property type="match status" value="1"/>
</dbReference>
<dbReference type="InterPro" id="IPR036881">
    <property type="entry name" value="Glyco_hydro_3_C_sf"/>
</dbReference>
<keyword evidence="8" id="KW-0326">Glycosidase</keyword>
<feature type="chain" id="PRO_5047247564" description="xylan 1,4-beta-xylosidase" evidence="12">
    <location>
        <begin position="17"/>
        <end position="793"/>
    </location>
</feature>
<keyword evidence="3" id="KW-0858">Xylan degradation</keyword>
<dbReference type="Pfam" id="PF14310">
    <property type="entry name" value="Fn3-like"/>
    <property type="match status" value="1"/>
</dbReference>
<dbReference type="SUPFAM" id="SSF52279">
    <property type="entry name" value="Beta-D-glucan exohydrolase, C-terminal domain"/>
    <property type="match status" value="1"/>
</dbReference>
<reference evidence="14 15" key="1">
    <citation type="submission" date="2024-02" db="EMBL/GenBank/DDBJ databases">
        <title>De novo assembly and annotation of 12 fungi associated with fruit tree decline syndrome in Ontario, Canada.</title>
        <authorList>
            <person name="Sulman M."/>
            <person name="Ellouze W."/>
            <person name="Ilyukhin E."/>
        </authorList>
    </citation>
    <scope>NUCLEOTIDE SEQUENCE [LARGE SCALE GENOMIC DNA]</scope>
    <source>
        <strain evidence="14 15">M1-105</strain>
    </source>
</reference>
<keyword evidence="15" id="KW-1185">Reference proteome</keyword>
<keyword evidence="7" id="KW-0119">Carbohydrate metabolism</keyword>
<evidence type="ECO:0000313" key="15">
    <source>
        <dbReference type="Proteomes" id="UP001521116"/>
    </source>
</evidence>
<comment type="catalytic activity">
    <reaction evidence="10">
        <text>Hydrolysis of (1-&gt;4)-beta-D-xylans, to remove successive D-xylose residues from the non-reducing termini.</text>
        <dbReference type="EC" id="3.2.1.37"/>
    </reaction>
</comment>
<evidence type="ECO:0000256" key="10">
    <source>
        <dbReference type="ARBA" id="ARBA00024574"/>
    </source>
</evidence>
<dbReference type="SUPFAM" id="SSF51445">
    <property type="entry name" value="(Trans)glycosidases"/>
    <property type="match status" value="1"/>
</dbReference>
<name>A0ABR3T4R9_9PEZI</name>
<evidence type="ECO:0000256" key="5">
    <source>
        <dbReference type="ARBA" id="ARBA00022801"/>
    </source>
</evidence>
<comment type="caution">
    <text evidence="14">The sequence shown here is derived from an EMBL/GenBank/DDBJ whole genome shotgun (WGS) entry which is preliminary data.</text>
</comment>
<feature type="domain" description="Fibronectin type III-like" evidence="13">
    <location>
        <begin position="681"/>
        <end position="751"/>
    </location>
</feature>
<dbReference type="Proteomes" id="UP001521116">
    <property type="component" value="Unassembled WGS sequence"/>
</dbReference>
<dbReference type="EMBL" id="JAJVDC020000015">
    <property type="protein sequence ID" value="KAL1634583.1"/>
    <property type="molecule type" value="Genomic_DNA"/>
</dbReference>
<organism evidence="14 15">
    <name type="scientific">Neofusicoccum ribis</name>
    <dbReference type="NCBI Taxonomy" id="45134"/>
    <lineage>
        <taxon>Eukaryota</taxon>
        <taxon>Fungi</taxon>
        <taxon>Dikarya</taxon>
        <taxon>Ascomycota</taxon>
        <taxon>Pezizomycotina</taxon>
        <taxon>Dothideomycetes</taxon>
        <taxon>Dothideomycetes incertae sedis</taxon>
        <taxon>Botryosphaeriales</taxon>
        <taxon>Botryosphaeriaceae</taxon>
        <taxon>Neofusicoccum</taxon>
    </lineage>
</organism>
<evidence type="ECO:0000256" key="1">
    <source>
        <dbReference type="ARBA" id="ARBA00004851"/>
    </source>
</evidence>
<evidence type="ECO:0000259" key="13">
    <source>
        <dbReference type="SMART" id="SM01217"/>
    </source>
</evidence>
<dbReference type="PRINTS" id="PR00133">
    <property type="entry name" value="GLHYDRLASE3"/>
</dbReference>
<comment type="pathway">
    <text evidence="1">Glycan degradation; xylan degradation.</text>
</comment>
<dbReference type="InterPro" id="IPR044993">
    <property type="entry name" value="BXL"/>
</dbReference>
<dbReference type="PANTHER" id="PTHR42721">
    <property type="entry name" value="SUGAR HYDROLASE-RELATED"/>
    <property type="match status" value="1"/>
</dbReference>
<dbReference type="InterPro" id="IPR026891">
    <property type="entry name" value="Fn3-like"/>
</dbReference>
<proteinExistence type="inferred from homology"/>
<evidence type="ECO:0000256" key="4">
    <source>
        <dbReference type="ARBA" id="ARBA00022729"/>
    </source>
</evidence>
<dbReference type="InterPro" id="IPR036962">
    <property type="entry name" value="Glyco_hydro_3_N_sf"/>
</dbReference>
<keyword evidence="9" id="KW-0624">Polysaccharide degradation</keyword>
<feature type="signal peptide" evidence="12">
    <location>
        <begin position="1"/>
        <end position="16"/>
    </location>
</feature>
<sequence length="793" mass="83272">MKRVTLLSTLVGVSLAQSNIDITPLLTAWAFPDCAKSPLKDNGICDTTATLVAAMTLEEKLNNTGNTMPGVPHLGVPPYQWWNDALHGMYLTFPIGPFDTTTPNSSYASATQFPQAILLGAAFDDELVREVGSAIAGEMRAFSNAGLAGVNNFAPTVNPFRDPRWGRGMESPGEDPVQVARYARAMVEGLQGEGEGPFRKTIATCKHYAGYDVEDWGGNDRYAYDARISPQDLSEYYTPPFRACAAASAGSIMCSYNAVNGVPACASPHLLTTLLRAHWNSTALAIADCGATQNIYRPHAFTPTRAGAAGAALNAGLDLDCGSYSRLHLPAALSQNLTTPATLSTALTRAFAALITAGLFDPPATQPHRALGPAAINAPATQALARRSAAAGIVLLKNSGALPLRVRRGGTVALVGDGADATTALLGSYAGAAPHLRSPLWAAREALGPLGVEVAYAPGVYPASSPATDFWPQAYGVAAEADVVVYVGGLDATMEGEGNDRGCVGWTGAQVDFVEGLAAMGKELVVVALGGGQLDGERWKRNENVSAVLWAGYPGQEGGVAIMDVILGKTAPAGRLPVTQYPAEYVHQVPMTDMSLRPSASSPGRTYKWYTDTPVYPFGYGLHYTTFDVSIAAKSSPQNSTGNTPFSIPALISACTTNTLECPITTLTITATNTGNVTSDYVALLFLTTTAGPAPHPNKSLINHHRFHSLAPGDTQTADIALTIGDLVRVGVEGDRVLWAGAYSVRVGIEEEEFGSVGLGLVGEEIVVEEWPREPEVAEEVVGRDVFGGSFGV</sequence>
<evidence type="ECO:0000256" key="8">
    <source>
        <dbReference type="ARBA" id="ARBA00023295"/>
    </source>
</evidence>
<protein>
    <recommendedName>
        <fullName evidence="11">xylan 1,4-beta-xylosidase</fullName>
        <ecNumber evidence="11">3.2.1.37</ecNumber>
    </recommendedName>
</protein>
<evidence type="ECO:0000256" key="6">
    <source>
        <dbReference type="ARBA" id="ARBA00023180"/>
    </source>
</evidence>
<dbReference type="Gene3D" id="3.40.50.1700">
    <property type="entry name" value="Glycoside hydrolase family 3 C-terminal domain"/>
    <property type="match status" value="1"/>
</dbReference>
<evidence type="ECO:0000256" key="3">
    <source>
        <dbReference type="ARBA" id="ARBA00022651"/>
    </source>
</evidence>
<dbReference type="Gene3D" id="3.20.20.300">
    <property type="entry name" value="Glycoside hydrolase, family 3, N-terminal domain"/>
    <property type="match status" value="1"/>
</dbReference>
<comment type="similarity">
    <text evidence="2">Belongs to the glycosyl hydrolase 3 family.</text>
</comment>
<keyword evidence="6" id="KW-0325">Glycoprotein</keyword>
<keyword evidence="5" id="KW-0378">Hydrolase</keyword>
<dbReference type="PANTHER" id="PTHR42721:SF3">
    <property type="entry name" value="BETA-D-XYLOSIDASE 5-RELATED"/>
    <property type="match status" value="1"/>
</dbReference>
<dbReference type="Pfam" id="PF01915">
    <property type="entry name" value="Glyco_hydro_3_C"/>
    <property type="match status" value="1"/>
</dbReference>
<evidence type="ECO:0000256" key="9">
    <source>
        <dbReference type="ARBA" id="ARBA00023326"/>
    </source>
</evidence>
<evidence type="ECO:0000256" key="2">
    <source>
        <dbReference type="ARBA" id="ARBA00005336"/>
    </source>
</evidence>
<accession>A0ABR3T4R9</accession>
<evidence type="ECO:0000256" key="7">
    <source>
        <dbReference type="ARBA" id="ARBA00023277"/>
    </source>
</evidence>
<dbReference type="Gene3D" id="2.60.40.10">
    <property type="entry name" value="Immunoglobulins"/>
    <property type="match status" value="1"/>
</dbReference>
<gene>
    <name evidence="14" type="ORF">SLS56_002276</name>
</gene>
<evidence type="ECO:0000313" key="14">
    <source>
        <dbReference type="EMBL" id="KAL1634583.1"/>
    </source>
</evidence>
<dbReference type="InterPro" id="IPR002772">
    <property type="entry name" value="Glyco_hydro_3_C"/>
</dbReference>
<evidence type="ECO:0000256" key="12">
    <source>
        <dbReference type="SAM" id="SignalP"/>
    </source>
</evidence>
<dbReference type="InterPro" id="IPR013783">
    <property type="entry name" value="Ig-like_fold"/>
</dbReference>
<dbReference type="InterPro" id="IPR001764">
    <property type="entry name" value="Glyco_hydro_3_N"/>
</dbReference>
<dbReference type="SMART" id="SM01217">
    <property type="entry name" value="Fn3_like"/>
    <property type="match status" value="1"/>
</dbReference>
<evidence type="ECO:0000256" key="11">
    <source>
        <dbReference type="ARBA" id="ARBA00026107"/>
    </source>
</evidence>
<keyword evidence="4 12" id="KW-0732">Signal</keyword>